<accession>A0A165IJP0</accession>
<dbReference type="RefSeq" id="XP_040770681.1">
    <property type="nucleotide sequence ID" value="XM_040902034.1"/>
</dbReference>
<dbReference type="EMBL" id="KV427605">
    <property type="protein sequence ID" value="KZT13171.1"/>
    <property type="molecule type" value="Genomic_DNA"/>
</dbReference>
<dbReference type="Proteomes" id="UP000076871">
    <property type="component" value="Unassembled WGS sequence"/>
</dbReference>
<evidence type="ECO:0000256" key="1">
    <source>
        <dbReference type="SAM" id="MobiDB-lite"/>
    </source>
</evidence>
<feature type="region of interest" description="Disordered" evidence="1">
    <location>
        <begin position="123"/>
        <end position="153"/>
    </location>
</feature>
<proteinExistence type="predicted"/>
<evidence type="ECO:0000313" key="2">
    <source>
        <dbReference type="EMBL" id="KZT13171.1"/>
    </source>
</evidence>
<dbReference type="GeneID" id="63819065"/>
<gene>
    <name evidence="2" type="ORF">LAESUDRAFT_32751</name>
</gene>
<keyword evidence="3" id="KW-1185">Reference proteome</keyword>
<reference evidence="2 3" key="1">
    <citation type="journal article" date="2016" name="Mol. Biol. Evol.">
        <title>Comparative Genomics of Early-Diverging Mushroom-Forming Fungi Provides Insights into the Origins of Lignocellulose Decay Capabilities.</title>
        <authorList>
            <person name="Nagy L.G."/>
            <person name="Riley R."/>
            <person name="Tritt A."/>
            <person name="Adam C."/>
            <person name="Daum C."/>
            <person name="Floudas D."/>
            <person name="Sun H."/>
            <person name="Yadav J.S."/>
            <person name="Pangilinan J."/>
            <person name="Larsson K.H."/>
            <person name="Matsuura K."/>
            <person name="Barry K."/>
            <person name="Labutti K."/>
            <person name="Kuo R."/>
            <person name="Ohm R.A."/>
            <person name="Bhattacharya S.S."/>
            <person name="Shirouzu T."/>
            <person name="Yoshinaga Y."/>
            <person name="Martin F.M."/>
            <person name="Grigoriev I.V."/>
            <person name="Hibbett D.S."/>
        </authorList>
    </citation>
    <scope>NUCLEOTIDE SEQUENCE [LARGE SCALE GENOMIC DNA]</scope>
    <source>
        <strain evidence="2 3">93-53</strain>
    </source>
</reference>
<evidence type="ECO:0000313" key="3">
    <source>
        <dbReference type="Proteomes" id="UP000076871"/>
    </source>
</evidence>
<dbReference type="InParanoid" id="A0A165IJP0"/>
<organism evidence="2 3">
    <name type="scientific">Laetiporus sulphureus 93-53</name>
    <dbReference type="NCBI Taxonomy" id="1314785"/>
    <lineage>
        <taxon>Eukaryota</taxon>
        <taxon>Fungi</taxon>
        <taxon>Dikarya</taxon>
        <taxon>Basidiomycota</taxon>
        <taxon>Agaricomycotina</taxon>
        <taxon>Agaricomycetes</taxon>
        <taxon>Polyporales</taxon>
        <taxon>Laetiporus</taxon>
    </lineage>
</organism>
<sequence>MLNWCSDRLPESTRCSTQETQTPARLLRGTWCYRHSSRRTRDAATACKCHILSFRCTLTFARTTSSNTLARAIFSSADVFLSTLQQTHLRTRSGSHINTSQGLRPIALKIRRRRHIMVLGTGGQTARLPTSNDERTAPARRLGGEVPNAEGMHMTNGYRSVRHQHLSCDISAEY</sequence>
<protein>
    <submittedName>
        <fullName evidence="2">Uncharacterized protein</fullName>
    </submittedName>
</protein>
<dbReference type="AlphaFoldDB" id="A0A165IJP0"/>
<name>A0A165IJP0_9APHY</name>